<keyword evidence="2" id="KW-1185">Reference proteome</keyword>
<evidence type="ECO:0000313" key="1">
    <source>
        <dbReference type="EMBL" id="ATS94083.1"/>
    </source>
</evidence>
<name>A0A2D2W781_9CAUD</name>
<dbReference type="EMBL" id="MF979564">
    <property type="protein sequence ID" value="ATS94083.1"/>
    <property type="molecule type" value="Genomic_DNA"/>
</dbReference>
<sequence>MLFFNYEKIYILSKGNPQLIVQCLSNLVSNPEANELLVGNSFIVNENVIINNPYNLSALELSEYLGILSFRNYSDYHTQKITSLDIQSVPLWIPKLVITTNKLIEINRDKLIFIEENIYG</sequence>
<gene>
    <name evidence="1" type="ORF">P13BB106kb_p099</name>
</gene>
<protein>
    <submittedName>
        <fullName evidence="1">Uncharacterized protein</fullName>
    </submittedName>
</protein>
<reference evidence="1 2" key="1">
    <citation type="submission" date="2017-09" db="EMBL/GenBank/DDBJ databases">
        <title>Complete genome sequence of bacteriophage (DU_PP_V) infecting Pectobacterium spp.</title>
        <authorList>
            <person name="Park T.-H."/>
        </authorList>
    </citation>
    <scope>NUCLEOTIDE SEQUENCE [LARGE SCALE GENOMIC DNA]</scope>
</reference>
<organism evidence="1 2">
    <name type="scientific">Pectobacterium phage DU_PP_V</name>
    <dbReference type="NCBI Taxonomy" id="2041492"/>
    <lineage>
        <taxon>Viruses</taxon>
        <taxon>Duplodnaviria</taxon>
        <taxon>Heunggongvirae</taxon>
        <taxon>Uroviricota</taxon>
        <taxon>Caudoviricetes</taxon>
        <taxon>Demerecviridae</taxon>
        <taxon>Mccorquodalevirinae</taxon>
        <taxon>Hongcheonvirus</taxon>
        <taxon>Hongcheonvirus DUPPV</taxon>
    </lineage>
</organism>
<dbReference type="Proteomes" id="UP000240663">
    <property type="component" value="Segment"/>
</dbReference>
<proteinExistence type="predicted"/>
<evidence type="ECO:0000313" key="2">
    <source>
        <dbReference type="Proteomes" id="UP000240663"/>
    </source>
</evidence>
<accession>A0A2D2W781</accession>